<dbReference type="Gene3D" id="1.20.1260.20">
    <property type="entry name" value="PPE superfamily"/>
    <property type="match status" value="1"/>
</dbReference>
<dbReference type="GeneID" id="80351011"/>
<proteinExistence type="predicted"/>
<sequence>MTPDEADPPYVPDRELFGAHTHQELWDHVHEALDPGALGQAADAWHRNAELVGEAFRAFSDSTDAEFARWSGQARDAALRATRALVARGTAMSEVCAAVHRLLESDAEAAQAIRDAIPPPPPPYQPLEDPVAEAVHGGRRRMEYDLRAASALADARDVMAYVYNPTMPASGDRVPRFAPAPPGPGSSGGHQQ</sequence>
<protein>
    <recommendedName>
        <fullName evidence="4">PPE family domain-containing protein</fullName>
    </recommendedName>
</protein>
<dbReference type="RefSeq" id="WP_187685530.1">
    <property type="nucleotide sequence ID" value="NZ_AP023396.1"/>
</dbReference>
<evidence type="ECO:0000313" key="2">
    <source>
        <dbReference type="EMBL" id="BCK58859.1"/>
    </source>
</evidence>
<reference evidence="2 3" key="1">
    <citation type="submission" date="2020-08" db="EMBL/GenBank/DDBJ databases">
        <title>Genome Sequencing of Nocardia wallacei strain FMUON74 and assembly.</title>
        <authorList>
            <person name="Toyokawa M."/>
            <person name="Uesaka K."/>
        </authorList>
    </citation>
    <scope>NUCLEOTIDE SEQUENCE [LARGE SCALE GENOMIC DNA]</scope>
    <source>
        <strain evidence="2 3">FMUON74</strain>
    </source>
</reference>
<keyword evidence="3" id="KW-1185">Reference proteome</keyword>
<evidence type="ECO:0000256" key="1">
    <source>
        <dbReference type="SAM" id="MobiDB-lite"/>
    </source>
</evidence>
<evidence type="ECO:0000313" key="3">
    <source>
        <dbReference type="Proteomes" id="UP000516173"/>
    </source>
</evidence>
<dbReference type="Proteomes" id="UP000516173">
    <property type="component" value="Chromosome"/>
</dbReference>
<name>A0A7G1KXZ0_9NOCA</name>
<organism evidence="2 3">
    <name type="scientific">Nocardia wallacei</name>
    <dbReference type="NCBI Taxonomy" id="480035"/>
    <lineage>
        <taxon>Bacteria</taxon>
        <taxon>Bacillati</taxon>
        <taxon>Actinomycetota</taxon>
        <taxon>Actinomycetes</taxon>
        <taxon>Mycobacteriales</taxon>
        <taxon>Nocardiaceae</taxon>
        <taxon>Nocardia</taxon>
    </lineage>
</organism>
<dbReference type="KEGG" id="nwl:NWFMUON74_66310"/>
<dbReference type="EMBL" id="AP023396">
    <property type="protein sequence ID" value="BCK58859.1"/>
    <property type="molecule type" value="Genomic_DNA"/>
</dbReference>
<evidence type="ECO:0008006" key="4">
    <source>
        <dbReference type="Google" id="ProtNLM"/>
    </source>
</evidence>
<gene>
    <name evidence="2" type="ORF">NWFMUON74_66310</name>
</gene>
<dbReference type="AlphaFoldDB" id="A0A7G1KXZ0"/>
<feature type="region of interest" description="Disordered" evidence="1">
    <location>
        <begin position="168"/>
        <end position="192"/>
    </location>
</feature>
<accession>A0A7G1KXZ0</accession>
<dbReference type="InterPro" id="IPR038332">
    <property type="entry name" value="PPE_sf"/>
</dbReference>